<sequence length="136" mass="15060">MSLPCPCGAGSPFAQHCEPILDGEPAQSAEALMRSRYTAYDLLQRGDARAADHLWRTWHPRTRPERVEPSPGLRWTGLRVLATVGGQAEDLDGRVHFRASWETGEGPTYQSGEHAEASTFVRRGGRWVYVSGDDLP</sequence>
<accession>A0A560WAL3</accession>
<dbReference type="EMBL" id="VIUW01000003">
    <property type="protein sequence ID" value="TWD14668.1"/>
    <property type="molecule type" value="Genomic_DNA"/>
</dbReference>
<name>A0A560WAL3_9MICO</name>
<feature type="domain" description="YchJ-like middle NTF2-like" evidence="1">
    <location>
        <begin position="28"/>
        <end position="132"/>
    </location>
</feature>
<dbReference type="SUPFAM" id="SSF54427">
    <property type="entry name" value="NTF2-like"/>
    <property type="match status" value="1"/>
</dbReference>
<evidence type="ECO:0000313" key="3">
    <source>
        <dbReference type="Proteomes" id="UP000315628"/>
    </source>
</evidence>
<reference evidence="2 3" key="1">
    <citation type="submission" date="2019-06" db="EMBL/GenBank/DDBJ databases">
        <title>Sequencing the genomes of 1000 actinobacteria strains.</title>
        <authorList>
            <person name="Klenk H.-P."/>
        </authorList>
    </citation>
    <scope>NUCLEOTIDE SEQUENCE [LARGE SCALE GENOMIC DNA]</scope>
    <source>
        <strain evidence="2 3">DSM 18935</strain>
    </source>
</reference>
<dbReference type="InterPro" id="IPR032710">
    <property type="entry name" value="NTF2-like_dom_sf"/>
</dbReference>
<keyword evidence="3" id="KW-1185">Reference proteome</keyword>
<dbReference type="RefSeq" id="WP_144857515.1">
    <property type="nucleotide sequence ID" value="NZ_BAAAYT010000002.1"/>
</dbReference>
<dbReference type="Proteomes" id="UP000315628">
    <property type="component" value="Unassembled WGS sequence"/>
</dbReference>
<dbReference type="AlphaFoldDB" id="A0A560WAL3"/>
<dbReference type="Gene3D" id="3.10.450.50">
    <property type="match status" value="1"/>
</dbReference>
<dbReference type="OrthoDB" id="21421at2"/>
<dbReference type="InterPro" id="IPR048469">
    <property type="entry name" value="YchJ-like_M"/>
</dbReference>
<protein>
    <submittedName>
        <fullName evidence="2">SEC-C motif-containing protein</fullName>
    </submittedName>
</protein>
<gene>
    <name evidence="2" type="ORF">FB557_2090</name>
</gene>
<proteinExistence type="predicted"/>
<evidence type="ECO:0000259" key="1">
    <source>
        <dbReference type="Pfam" id="PF17775"/>
    </source>
</evidence>
<dbReference type="Pfam" id="PF17775">
    <property type="entry name" value="YchJ_M-like"/>
    <property type="match status" value="1"/>
</dbReference>
<organism evidence="2 3">
    <name type="scientific">Marihabitans asiaticum</name>
    <dbReference type="NCBI Taxonomy" id="415218"/>
    <lineage>
        <taxon>Bacteria</taxon>
        <taxon>Bacillati</taxon>
        <taxon>Actinomycetota</taxon>
        <taxon>Actinomycetes</taxon>
        <taxon>Micrococcales</taxon>
        <taxon>Intrasporangiaceae</taxon>
        <taxon>Marihabitans</taxon>
    </lineage>
</organism>
<evidence type="ECO:0000313" key="2">
    <source>
        <dbReference type="EMBL" id="TWD14668.1"/>
    </source>
</evidence>
<comment type="caution">
    <text evidence="2">The sequence shown here is derived from an EMBL/GenBank/DDBJ whole genome shotgun (WGS) entry which is preliminary data.</text>
</comment>